<dbReference type="Pfam" id="PF04073">
    <property type="entry name" value="tRNA_edit"/>
    <property type="match status" value="1"/>
</dbReference>
<dbReference type="GO" id="GO:0005829">
    <property type="term" value="C:cytosol"/>
    <property type="evidence" value="ECO:0007669"/>
    <property type="project" value="TreeGrafter"/>
</dbReference>
<sequence length="568" mass="63862">MKQSKMFIPTLREVPSDADSKSHQLLLKAGMIKQVASGVYSYLPIAKRVLNKIESIVREEMEAIDGVEILMPALQPSELWSESGRWQSYGAELMRMTDRHGREFALGPTHEEIITSLVRDELKSYKKLPVTLFQIQNKFRDEKRPRFGLLRGREFIMKDAYSFHATEASLDETYQDMYDAYSKIFTRLNLQFRPVIADSGAIGGSHTHEFMALAEIGEDTICYTDGSDYAANIEKAEVVYHPNKKHTEEKALEKVHTPGVKTAQQLADFLGRDLDEIVKSMIVKVDDQFVMFLIRGHHELNDIKVKSFFGTEHVEMATDDDIRSILNASPGSLGPVGVDKIDIYADNSVQDLNNLAVGANEDEYHYVNANAERDFNVKAYGDFRFILEGEPAADGSGPVKFAEGIEIGQVFKLGTKYSESMNATFLNDQGRAEPMVMGCYGIGVSRTLSAVIEQHNDEKGIIWPTAITPYEVHIISVNPKQEVQKDLADQLYDTYRTQYEVLYDDRAERAGVKFNDADLIGIPVRVVVGKQAADGIVEVKNRRTGDSVEVHVDKLQETIQSIYASFES</sequence>
<dbReference type="Gene3D" id="3.30.930.10">
    <property type="entry name" value="Bira Bifunctional Protein, Domain 2"/>
    <property type="match status" value="2"/>
</dbReference>
<evidence type="ECO:0000256" key="3">
    <source>
        <dbReference type="ARBA" id="ARBA00022490"/>
    </source>
</evidence>
<name>A0A1W7ABE5_9STAP</name>
<keyword evidence="3 10" id="KW-0963">Cytoplasm</keyword>
<comment type="function">
    <text evidence="10">Catalyzes the attachment of proline to tRNA(Pro) in a two-step reaction: proline is first activated by ATP to form Pro-AMP and then transferred to the acceptor end of tRNA(Pro). As ProRS can inadvertently accommodate and process non-cognate amino acids such as alanine and cysteine, to avoid such errors it has two additional distinct editing activities against alanine. One activity is designated as 'pretransfer' editing and involves the tRNA(Pro)-independent hydrolysis of activated Ala-AMP. The other activity is designated 'posttransfer' editing and involves deacylation of mischarged Ala-tRNA(Pro). The misacylated Cys-tRNA(Pro) is not edited by ProRS.</text>
</comment>
<dbReference type="GO" id="GO:0140096">
    <property type="term" value="F:catalytic activity, acting on a protein"/>
    <property type="evidence" value="ECO:0007669"/>
    <property type="project" value="UniProtKB-ARBA"/>
</dbReference>
<dbReference type="InterPro" id="IPR002316">
    <property type="entry name" value="Pro-tRNA-ligase_IIa"/>
</dbReference>
<evidence type="ECO:0000313" key="13">
    <source>
        <dbReference type="Proteomes" id="UP000194154"/>
    </source>
</evidence>
<dbReference type="Gene3D" id="3.40.50.800">
    <property type="entry name" value="Anticodon-binding domain"/>
    <property type="match status" value="1"/>
</dbReference>
<feature type="domain" description="Aminoacyl-transfer RNA synthetases class-II family profile" evidence="11">
    <location>
        <begin position="33"/>
        <end position="464"/>
    </location>
</feature>
<evidence type="ECO:0000256" key="6">
    <source>
        <dbReference type="ARBA" id="ARBA00022840"/>
    </source>
</evidence>
<dbReference type="STRING" id="1855823.MCCS_10890"/>
<evidence type="ECO:0000256" key="9">
    <source>
        <dbReference type="ARBA" id="ARBA00047671"/>
    </source>
</evidence>
<evidence type="ECO:0000256" key="1">
    <source>
        <dbReference type="ARBA" id="ARBA00004496"/>
    </source>
</evidence>
<comment type="catalytic activity">
    <reaction evidence="9 10">
        <text>tRNA(Pro) + L-proline + ATP = L-prolyl-tRNA(Pro) + AMP + diphosphate</text>
        <dbReference type="Rhea" id="RHEA:14305"/>
        <dbReference type="Rhea" id="RHEA-COMP:9700"/>
        <dbReference type="Rhea" id="RHEA-COMP:9702"/>
        <dbReference type="ChEBI" id="CHEBI:30616"/>
        <dbReference type="ChEBI" id="CHEBI:33019"/>
        <dbReference type="ChEBI" id="CHEBI:60039"/>
        <dbReference type="ChEBI" id="CHEBI:78442"/>
        <dbReference type="ChEBI" id="CHEBI:78532"/>
        <dbReference type="ChEBI" id="CHEBI:456215"/>
        <dbReference type="EC" id="6.1.1.15"/>
    </reaction>
</comment>
<keyword evidence="6 10" id="KW-0067">ATP-binding</keyword>
<dbReference type="SUPFAM" id="SSF52954">
    <property type="entry name" value="Class II aaRS ABD-related"/>
    <property type="match status" value="1"/>
</dbReference>
<dbReference type="EC" id="6.1.1.15" evidence="10"/>
<dbReference type="InterPro" id="IPR044140">
    <property type="entry name" value="ProRS_anticodon_short"/>
</dbReference>
<dbReference type="FunFam" id="3.30.930.10:FF:000043">
    <property type="entry name" value="Proline--tRNA ligase"/>
    <property type="match status" value="1"/>
</dbReference>
<evidence type="ECO:0000256" key="4">
    <source>
        <dbReference type="ARBA" id="ARBA00022598"/>
    </source>
</evidence>
<dbReference type="InterPro" id="IPR004500">
    <property type="entry name" value="Pro-tRNA-synth_IIa_bac-type"/>
</dbReference>
<evidence type="ECO:0000313" key="12">
    <source>
        <dbReference type="EMBL" id="ARQ06736.1"/>
    </source>
</evidence>
<accession>A0A1W7ABE5</accession>
<dbReference type="GeneID" id="35295221"/>
<evidence type="ECO:0000256" key="2">
    <source>
        <dbReference type="ARBA" id="ARBA00011738"/>
    </source>
</evidence>
<dbReference type="Pfam" id="PF03129">
    <property type="entry name" value="HGTP_anticodon"/>
    <property type="match status" value="1"/>
</dbReference>
<dbReference type="InterPro" id="IPR006195">
    <property type="entry name" value="aa-tRNA-synth_II"/>
</dbReference>
<dbReference type="PRINTS" id="PR01046">
    <property type="entry name" value="TRNASYNTHPRO"/>
</dbReference>
<dbReference type="Pfam" id="PF00587">
    <property type="entry name" value="tRNA-synt_2b"/>
    <property type="match status" value="1"/>
</dbReference>
<dbReference type="RefSeq" id="WP_086042388.1">
    <property type="nucleotide sequence ID" value="NZ_CBCRZA010000005.1"/>
</dbReference>
<organism evidence="12 13">
    <name type="scientific">Macrococcoides canis</name>
    <dbReference type="NCBI Taxonomy" id="1855823"/>
    <lineage>
        <taxon>Bacteria</taxon>
        <taxon>Bacillati</taxon>
        <taxon>Bacillota</taxon>
        <taxon>Bacilli</taxon>
        <taxon>Bacillales</taxon>
        <taxon>Staphylococcaceae</taxon>
        <taxon>Macrococcoides</taxon>
    </lineage>
</organism>
<dbReference type="EMBL" id="CP021059">
    <property type="protein sequence ID" value="ARQ06736.1"/>
    <property type="molecule type" value="Genomic_DNA"/>
</dbReference>
<dbReference type="HAMAP" id="MF_01569">
    <property type="entry name" value="Pro_tRNA_synth_type1"/>
    <property type="match status" value="1"/>
</dbReference>
<gene>
    <name evidence="10 12" type="primary">proS</name>
    <name evidence="12" type="ORF">MCCS_10890</name>
</gene>
<dbReference type="SUPFAM" id="SSF55826">
    <property type="entry name" value="YbaK/ProRS associated domain"/>
    <property type="match status" value="1"/>
</dbReference>
<keyword evidence="7 10" id="KW-0648">Protein biosynthesis</keyword>
<dbReference type="GO" id="GO:0002161">
    <property type="term" value="F:aminoacyl-tRNA deacylase activity"/>
    <property type="evidence" value="ECO:0007669"/>
    <property type="project" value="InterPro"/>
</dbReference>
<dbReference type="GO" id="GO:0016740">
    <property type="term" value="F:transferase activity"/>
    <property type="evidence" value="ECO:0007669"/>
    <property type="project" value="UniProtKB-ARBA"/>
</dbReference>
<dbReference type="NCBIfam" id="NF006625">
    <property type="entry name" value="PRK09194.1"/>
    <property type="match status" value="1"/>
</dbReference>
<dbReference type="PROSITE" id="PS50862">
    <property type="entry name" value="AA_TRNA_LIGASE_II"/>
    <property type="match status" value="1"/>
</dbReference>
<dbReference type="InterPro" id="IPR036754">
    <property type="entry name" value="YbaK/aa-tRNA-synt-asso_dom_sf"/>
</dbReference>
<evidence type="ECO:0000256" key="10">
    <source>
        <dbReference type="HAMAP-Rule" id="MF_01569"/>
    </source>
</evidence>
<reference evidence="12 13" key="1">
    <citation type="journal article" date="2017" name="Int. J. Syst. Evol. Microbiol.">
        <title>Macrococcus canis sp. nov., a skin bacterium associated with infections in dogs.</title>
        <authorList>
            <person name="Gobeli Brawand S."/>
            <person name="Cotting K."/>
            <person name="Gomez-Sanz E."/>
            <person name="Collaud A."/>
            <person name="Thomann A."/>
            <person name="Brodard I."/>
            <person name="Rodriguez-Campos S."/>
            <person name="Strauss C."/>
            <person name="Perreten V."/>
        </authorList>
    </citation>
    <scope>NUCLEOTIDE SEQUENCE [LARGE SCALE GENOMIC DNA]</scope>
    <source>
        <strain evidence="12 13">KM45013</strain>
    </source>
</reference>
<dbReference type="AlphaFoldDB" id="A0A1W7ABE5"/>
<evidence type="ECO:0000256" key="7">
    <source>
        <dbReference type="ARBA" id="ARBA00022917"/>
    </source>
</evidence>
<evidence type="ECO:0000256" key="5">
    <source>
        <dbReference type="ARBA" id="ARBA00022741"/>
    </source>
</evidence>
<dbReference type="KEGG" id="mcak:MCCS_10890"/>
<dbReference type="InterPro" id="IPR036621">
    <property type="entry name" value="Anticodon-bd_dom_sf"/>
</dbReference>
<dbReference type="GO" id="GO:0004827">
    <property type="term" value="F:proline-tRNA ligase activity"/>
    <property type="evidence" value="ECO:0007669"/>
    <property type="project" value="UniProtKB-UniRule"/>
</dbReference>
<evidence type="ECO:0000259" key="11">
    <source>
        <dbReference type="PROSITE" id="PS50862"/>
    </source>
</evidence>
<dbReference type="PANTHER" id="PTHR42753:SF2">
    <property type="entry name" value="PROLINE--TRNA LIGASE"/>
    <property type="match status" value="1"/>
</dbReference>
<keyword evidence="4 10" id="KW-0436">Ligase</keyword>
<keyword evidence="5 10" id="KW-0547">Nucleotide-binding</keyword>
<keyword evidence="8 10" id="KW-0030">Aminoacyl-tRNA synthetase</keyword>
<dbReference type="InterPro" id="IPR033730">
    <property type="entry name" value="ProRS_core_prok"/>
</dbReference>
<comment type="domain">
    <text evidence="10">Consists of three domains: the N-terminal catalytic domain, the editing domain and the C-terminal anticodon-binding domain.</text>
</comment>
<comment type="subcellular location">
    <subcellularLocation>
        <location evidence="1 10">Cytoplasm</location>
    </subcellularLocation>
</comment>
<comment type="similarity">
    <text evidence="10">Belongs to the class-II aminoacyl-tRNA synthetase family. ProS type 1 subfamily.</text>
</comment>
<dbReference type="GO" id="GO:0005524">
    <property type="term" value="F:ATP binding"/>
    <property type="evidence" value="ECO:0007669"/>
    <property type="project" value="UniProtKB-UniRule"/>
</dbReference>
<proteinExistence type="inferred from homology"/>
<comment type="subunit">
    <text evidence="2 10">Homodimer.</text>
</comment>
<dbReference type="CDD" id="cd04334">
    <property type="entry name" value="ProRS-INS"/>
    <property type="match status" value="1"/>
</dbReference>
<dbReference type="InterPro" id="IPR004154">
    <property type="entry name" value="Anticodon-bd"/>
</dbReference>
<dbReference type="InterPro" id="IPR002314">
    <property type="entry name" value="aa-tRNA-synt_IIb"/>
</dbReference>
<dbReference type="Proteomes" id="UP000194154">
    <property type="component" value="Chromosome"/>
</dbReference>
<dbReference type="OrthoDB" id="9809052at2"/>
<dbReference type="FunFam" id="3.40.50.800:FF:000011">
    <property type="entry name" value="Proline--tRNA ligase"/>
    <property type="match status" value="1"/>
</dbReference>
<evidence type="ECO:0000256" key="8">
    <source>
        <dbReference type="ARBA" id="ARBA00023146"/>
    </source>
</evidence>
<dbReference type="InterPro" id="IPR023717">
    <property type="entry name" value="Pro-tRNA-Synthase_IIa_type1"/>
</dbReference>
<keyword evidence="13" id="KW-1185">Reference proteome</keyword>
<dbReference type="GO" id="GO:0006433">
    <property type="term" value="P:prolyl-tRNA aminoacylation"/>
    <property type="evidence" value="ECO:0007669"/>
    <property type="project" value="UniProtKB-UniRule"/>
</dbReference>
<dbReference type="InterPro" id="IPR050062">
    <property type="entry name" value="Pro-tRNA_synthetase"/>
</dbReference>
<dbReference type="InterPro" id="IPR007214">
    <property type="entry name" value="YbaK/aa-tRNA-synth-assoc-dom"/>
</dbReference>
<dbReference type="CDD" id="cd00779">
    <property type="entry name" value="ProRS_core_prok"/>
    <property type="match status" value="1"/>
</dbReference>
<dbReference type="NCBIfam" id="TIGR00409">
    <property type="entry name" value="proS_fam_II"/>
    <property type="match status" value="1"/>
</dbReference>
<dbReference type="SUPFAM" id="SSF55681">
    <property type="entry name" value="Class II aaRS and biotin synthetases"/>
    <property type="match status" value="1"/>
</dbReference>
<dbReference type="CDD" id="cd00861">
    <property type="entry name" value="ProRS_anticodon_short"/>
    <property type="match status" value="1"/>
</dbReference>
<dbReference type="PANTHER" id="PTHR42753">
    <property type="entry name" value="MITOCHONDRIAL RIBOSOME PROTEIN L39/PROLYL-TRNA LIGASE FAMILY MEMBER"/>
    <property type="match status" value="1"/>
</dbReference>
<dbReference type="InterPro" id="IPR045864">
    <property type="entry name" value="aa-tRNA-synth_II/BPL/LPL"/>
</dbReference>
<protein>
    <recommendedName>
        <fullName evidence="10">Proline--tRNA ligase</fullName>
        <ecNumber evidence="10">6.1.1.15</ecNumber>
    </recommendedName>
    <alternativeName>
        <fullName evidence="10">Prolyl-tRNA synthetase</fullName>
        <shortName evidence="10">ProRS</shortName>
    </alternativeName>
</protein>